<dbReference type="AlphaFoldDB" id="A0A182SJ96"/>
<evidence type="ECO:0000313" key="2">
    <source>
        <dbReference type="EnsemblMetazoa" id="AMAM007864-PA"/>
    </source>
</evidence>
<feature type="compositionally biased region" description="Basic and acidic residues" evidence="1">
    <location>
        <begin position="55"/>
        <end position="71"/>
    </location>
</feature>
<name>A0A182SJ96_9DIPT</name>
<evidence type="ECO:0000256" key="1">
    <source>
        <dbReference type="SAM" id="MobiDB-lite"/>
    </source>
</evidence>
<evidence type="ECO:0000313" key="3">
    <source>
        <dbReference type="Proteomes" id="UP000075901"/>
    </source>
</evidence>
<dbReference type="Proteomes" id="UP000075901">
    <property type="component" value="Unassembled WGS sequence"/>
</dbReference>
<feature type="compositionally biased region" description="Low complexity" evidence="1">
    <location>
        <begin position="31"/>
        <end position="40"/>
    </location>
</feature>
<keyword evidence="3" id="KW-1185">Reference proteome</keyword>
<organism evidence="2 3">
    <name type="scientific">Anopheles maculatus</name>
    <dbReference type="NCBI Taxonomy" id="74869"/>
    <lineage>
        <taxon>Eukaryota</taxon>
        <taxon>Metazoa</taxon>
        <taxon>Ecdysozoa</taxon>
        <taxon>Arthropoda</taxon>
        <taxon>Hexapoda</taxon>
        <taxon>Insecta</taxon>
        <taxon>Pterygota</taxon>
        <taxon>Neoptera</taxon>
        <taxon>Endopterygota</taxon>
        <taxon>Diptera</taxon>
        <taxon>Nematocera</taxon>
        <taxon>Culicoidea</taxon>
        <taxon>Culicidae</taxon>
        <taxon>Anophelinae</taxon>
        <taxon>Anopheles</taxon>
        <taxon>Anopheles maculatus group</taxon>
    </lineage>
</organism>
<proteinExistence type="predicted"/>
<accession>A0A182SJ96</accession>
<feature type="compositionally biased region" description="Polar residues" evidence="1">
    <location>
        <begin position="297"/>
        <end position="316"/>
    </location>
</feature>
<dbReference type="VEuPathDB" id="VectorBase:AMAM007864"/>
<reference evidence="2" key="2">
    <citation type="submission" date="2020-05" db="UniProtKB">
        <authorList>
            <consortium name="EnsemblMetazoa"/>
        </authorList>
    </citation>
    <scope>IDENTIFICATION</scope>
    <source>
        <strain evidence="2">maculatus3</strain>
    </source>
</reference>
<feature type="region of interest" description="Disordered" evidence="1">
    <location>
        <begin position="1"/>
        <end position="111"/>
    </location>
</feature>
<sequence>KESIDDANEDAVTELPPANRGSAPPVEINDDNLINLLANGDDGDVEDATDTSTTEQRDVPSHNDKPDDHGASETPGVSIGQEGEKLANKDSNNSNQADDFSRTSTPDDCNERTQQEDLFTNVAIFNWNPLDVYQQHGLFMIDPRFALADMRAISPVPISVSLQPSVKPLPTVPEETDTGAANDHAIATQRAQVPGASIESQSAKNYTTKANVSCEGSDASVSTLHDSTSTVVKKPEPDWKMDACHNYCSPGVDPPATAGLSATGDCRPGDNVDKIVQMNQVLHFYDSSHVHYPLGSPDSQQQREPNRSPTLTNATAEGTYHRL</sequence>
<feature type="compositionally biased region" description="Polar residues" evidence="1">
    <location>
        <begin position="89"/>
        <end position="107"/>
    </location>
</feature>
<feature type="region of interest" description="Disordered" evidence="1">
    <location>
        <begin position="292"/>
        <end position="323"/>
    </location>
</feature>
<protein>
    <submittedName>
        <fullName evidence="2">Uncharacterized protein</fullName>
    </submittedName>
</protein>
<reference evidence="3" key="1">
    <citation type="submission" date="2013-09" db="EMBL/GenBank/DDBJ databases">
        <title>The Genome Sequence of Anopheles maculatus species B.</title>
        <authorList>
            <consortium name="The Broad Institute Genomics Platform"/>
            <person name="Neafsey D.E."/>
            <person name="Besansky N."/>
            <person name="Howell P."/>
            <person name="Walton C."/>
            <person name="Young S.K."/>
            <person name="Zeng Q."/>
            <person name="Gargeya S."/>
            <person name="Fitzgerald M."/>
            <person name="Haas B."/>
            <person name="Abouelleil A."/>
            <person name="Allen A.W."/>
            <person name="Alvarado L."/>
            <person name="Arachchi H.M."/>
            <person name="Berlin A.M."/>
            <person name="Chapman S.B."/>
            <person name="Gainer-Dewar J."/>
            <person name="Goldberg J."/>
            <person name="Griggs A."/>
            <person name="Gujja S."/>
            <person name="Hansen M."/>
            <person name="Howarth C."/>
            <person name="Imamovic A."/>
            <person name="Ireland A."/>
            <person name="Larimer J."/>
            <person name="McCowan C."/>
            <person name="Murphy C."/>
            <person name="Pearson M."/>
            <person name="Poon T.W."/>
            <person name="Priest M."/>
            <person name="Roberts A."/>
            <person name="Saif S."/>
            <person name="Shea T."/>
            <person name="Sisk P."/>
            <person name="Sykes S."/>
            <person name="Wortman J."/>
            <person name="Nusbaum C."/>
            <person name="Birren B."/>
        </authorList>
    </citation>
    <scope>NUCLEOTIDE SEQUENCE [LARGE SCALE GENOMIC DNA]</scope>
    <source>
        <strain evidence="3">maculatus3</strain>
    </source>
</reference>
<dbReference type="EnsemblMetazoa" id="AMAM007864-RA">
    <property type="protein sequence ID" value="AMAM007864-PA"/>
    <property type="gene ID" value="AMAM007864"/>
</dbReference>
<feature type="compositionally biased region" description="Acidic residues" evidence="1">
    <location>
        <begin position="1"/>
        <end position="12"/>
    </location>
</feature>